<accession>A0AAV7TLV6</accession>
<sequence length="148" mass="15296">MVSGVAPRLQPHARGKGGRVDLCLPVGGARPLSARPSSECLGPGDAPCHSVLVLYGSVSRSLHQPTAQFRMVVKGFPLAVRTVSHLWAWWVGADLGAFLARVCHAARPLHTGQANKGPTACLLAGCSASPLLPNLGHGGRKGLGGKTK</sequence>
<protein>
    <submittedName>
        <fullName evidence="1">Uncharacterized protein</fullName>
    </submittedName>
</protein>
<gene>
    <name evidence="1" type="ORF">NDU88_002653</name>
</gene>
<evidence type="ECO:0000313" key="2">
    <source>
        <dbReference type="Proteomes" id="UP001066276"/>
    </source>
</evidence>
<comment type="caution">
    <text evidence="1">The sequence shown here is derived from an EMBL/GenBank/DDBJ whole genome shotgun (WGS) entry which is preliminary data.</text>
</comment>
<dbReference type="EMBL" id="JANPWB010000006">
    <property type="protein sequence ID" value="KAJ1177395.1"/>
    <property type="molecule type" value="Genomic_DNA"/>
</dbReference>
<name>A0AAV7TLV6_PLEWA</name>
<proteinExistence type="predicted"/>
<dbReference type="AlphaFoldDB" id="A0AAV7TLV6"/>
<keyword evidence="2" id="KW-1185">Reference proteome</keyword>
<dbReference type="Proteomes" id="UP001066276">
    <property type="component" value="Chromosome 3_2"/>
</dbReference>
<reference evidence="1" key="1">
    <citation type="journal article" date="2022" name="bioRxiv">
        <title>Sequencing and chromosome-scale assembly of the giantPleurodeles waltlgenome.</title>
        <authorList>
            <person name="Brown T."/>
            <person name="Elewa A."/>
            <person name="Iarovenko S."/>
            <person name="Subramanian E."/>
            <person name="Araus A.J."/>
            <person name="Petzold A."/>
            <person name="Susuki M."/>
            <person name="Suzuki K.-i.T."/>
            <person name="Hayashi T."/>
            <person name="Toyoda A."/>
            <person name="Oliveira C."/>
            <person name="Osipova E."/>
            <person name="Leigh N.D."/>
            <person name="Simon A."/>
            <person name="Yun M.H."/>
        </authorList>
    </citation>
    <scope>NUCLEOTIDE SEQUENCE</scope>
    <source>
        <strain evidence="1">20211129_DDA</strain>
        <tissue evidence="1">Liver</tissue>
    </source>
</reference>
<organism evidence="1 2">
    <name type="scientific">Pleurodeles waltl</name>
    <name type="common">Iberian ribbed newt</name>
    <dbReference type="NCBI Taxonomy" id="8319"/>
    <lineage>
        <taxon>Eukaryota</taxon>
        <taxon>Metazoa</taxon>
        <taxon>Chordata</taxon>
        <taxon>Craniata</taxon>
        <taxon>Vertebrata</taxon>
        <taxon>Euteleostomi</taxon>
        <taxon>Amphibia</taxon>
        <taxon>Batrachia</taxon>
        <taxon>Caudata</taxon>
        <taxon>Salamandroidea</taxon>
        <taxon>Salamandridae</taxon>
        <taxon>Pleurodelinae</taxon>
        <taxon>Pleurodeles</taxon>
    </lineage>
</organism>
<evidence type="ECO:0000313" key="1">
    <source>
        <dbReference type="EMBL" id="KAJ1177395.1"/>
    </source>
</evidence>